<keyword evidence="4" id="KW-0732">Signal</keyword>
<evidence type="ECO:0000256" key="1">
    <source>
        <dbReference type="ARBA" id="ARBA00006249"/>
    </source>
</evidence>
<accession>A0A1B1ME84</accession>
<dbReference type="InterPro" id="IPR029058">
    <property type="entry name" value="AB_hydrolase_fold"/>
</dbReference>
<dbReference type="Pfam" id="PF07519">
    <property type="entry name" value="Tannase"/>
    <property type="match status" value="1"/>
</dbReference>
<dbReference type="STRING" id="1915.SLINC_4711"/>
<gene>
    <name evidence="8" type="ORF">SLINC_4711</name>
</gene>
<dbReference type="InterPro" id="IPR011118">
    <property type="entry name" value="Tannase/feruloyl_esterase"/>
</dbReference>
<name>A0A1B1ME84_STRLN</name>
<dbReference type="Proteomes" id="UP000092598">
    <property type="component" value="Chromosome"/>
</dbReference>
<dbReference type="SUPFAM" id="SSF53474">
    <property type="entry name" value="alpha/beta-Hydrolases"/>
    <property type="match status" value="1"/>
</dbReference>
<keyword evidence="6" id="KW-0106">Calcium</keyword>
<sequence length="520" mass="55024">MKWKPSAGSAEHAPSPRGPVRRRLAISGSLILAAGLCAMPVHGASAADTVGSGQPVRSCESLTALRFPDGTTVTSVSQTTTTPAICNVELLVPQNIHMRVSLPVGTWNGRFQGVGGGGFNGSIPDTESAAKAGYAAAGSDSGHTADSSDASWAWSPTGMNASLINDFLSRALHETTVKGKAVIQAFYGKSPTYSYWNGCSNGGREGLQEAQVQPRDYDGILAGAPAIQADRFLPAAMWPQVVMHELGDFVPSCKFDAVNKAVTAACDSRDGVTDGVIADPRTCRFNPTSLVGTVTPCGTITAKDAAVVKKIWDGPRRPDGRRLWYGILPGASFARLAATANGDGVPTPLASGWFTYWLAKDPSFDWHRLTTANFTHYFDRSRQEWGPVVGTDDPDLSAFRAAGGKLLLWHGLADQLIPPRGTTSYYEQVIAAMGGRAKTEKFARLFTAPGVGHCRGGSGAAPADPLAALVKWVEHGKAPTTLRAENGPMSRPLCRWPAVARYDGHGSTNNAANFRCTGRQ</sequence>
<keyword evidence="2" id="KW-0719">Serine esterase</keyword>
<dbReference type="AlphaFoldDB" id="A0A1B1ME84"/>
<evidence type="ECO:0000256" key="6">
    <source>
        <dbReference type="ARBA" id="ARBA00022837"/>
    </source>
</evidence>
<reference evidence="8 9" key="1">
    <citation type="submission" date="2016-07" db="EMBL/GenBank/DDBJ databases">
        <title>Enhancement of antibiotic productionsby engineered nitrateutilization in actinobacteria.</title>
        <authorList>
            <person name="Meng S.C."/>
        </authorList>
    </citation>
    <scope>NUCLEOTIDE SEQUENCE [LARGE SCALE GENOMIC DNA]</scope>
    <source>
        <strain evidence="8 9">NRRL 2936</strain>
    </source>
</reference>
<evidence type="ECO:0000256" key="5">
    <source>
        <dbReference type="ARBA" id="ARBA00022801"/>
    </source>
</evidence>
<keyword evidence="3" id="KW-0479">Metal-binding</keyword>
<dbReference type="KEGG" id="sls:SLINC_4711"/>
<evidence type="ECO:0000256" key="2">
    <source>
        <dbReference type="ARBA" id="ARBA00022487"/>
    </source>
</evidence>
<dbReference type="OrthoDB" id="176867at2"/>
<dbReference type="PANTHER" id="PTHR33938:SF8">
    <property type="entry name" value="CARBOXYLIC ESTER HYDROLASE"/>
    <property type="match status" value="1"/>
</dbReference>
<evidence type="ECO:0000313" key="8">
    <source>
        <dbReference type="EMBL" id="ANS66935.1"/>
    </source>
</evidence>
<organism evidence="8 9">
    <name type="scientific">Streptomyces lincolnensis</name>
    <dbReference type="NCBI Taxonomy" id="1915"/>
    <lineage>
        <taxon>Bacteria</taxon>
        <taxon>Bacillati</taxon>
        <taxon>Actinomycetota</taxon>
        <taxon>Actinomycetes</taxon>
        <taxon>Kitasatosporales</taxon>
        <taxon>Streptomycetaceae</taxon>
        <taxon>Streptomyces</taxon>
    </lineage>
</organism>
<proteinExistence type="inferred from homology"/>
<dbReference type="GO" id="GO:0052689">
    <property type="term" value="F:carboxylic ester hydrolase activity"/>
    <property type="evidence" value="ECO:0007669"/>
    <property type="project" value="UniProtKB-KW"/>
</dbReference>
<evidence type="ECO:0000256" key="7">
    <source>
        <dbReference type="ARBA" id="ARBA00023157"/>
    </source>
</evidence>
<dbReference type="EMBL" id="CP016438">
    <property type="protein sequence ID" value="ANS66935.1"/>
    <property type="molecule type" value="Genomic_DNA"/>
</dbReference>
<evidence type="ECO:0000313" key="9">
    <source>
        <dbReference type="Proteomes" id="UP000092598"/>
    </source>
</evidence>
<evidence type="ECO:0000256" key="3">
    <source>
        <dbReference type="ARBA" id="ARBA00022723"/>
    </source>
</evidence>
<comment type="similarity">
    <text evidence="1">Belongs to the tannase family.</text>
</comment>
<keyword evidence="5" id="KW-0378">Hydrolase</keyword>
<dbReference type="GO" id="GO:0046872">
    <property type="term" value="F:metal ion binding"/>
    <property type="evidence" value="ECO:0007669"/>
    <property type="project" value="UniProtKB-KW"/>
</dbReference>
<dbReference type="PATRIC" id="fig|1915.4.peg.5239"/>
<protein>
    <submittedName>
        <fullName evidence="8">Uncharacterized protein</fullName>
    </submittedName>
</protein>
<keyword evidence="7" id="KW-1015">Disulfide bond</keyword>
<keyword evidence="9" id="KW-1185">Reference proteome</keyword>
<dbReference type="PANTHER" id="PTHR33938">
    <property type="entry name" value="FERULOYL ESTERASE B-RELATED"/>
    <property type="match status" value="1"/>
</dbReference>
<evidence type="ECO:0000256" key="4">
    <source>
        <dbReference type="ARBA" id="ARBA00022729"/>
    </source>
</evidence>